<comment type="caution">
    <text evidence="2">The sequence shown here is derived from an EMBL/GenBank/DDBJ whole genome shotgun (WGS) entry which is preliminary data.</text>
</comment>
<proteinExistence type="predicted"/>
<keyword evidence="1" id="KW-1133">Transmembrane helix</keyword>
<feature type="transmembrane region" description="Helical" evidence="1">
    <location>
        <begin position="26"/>
        <end position="47"/>
    </location>
</feature>
<keyword evidence="3" id="KW-1185">Reference proteome</keyword>
<feature type="transmembrane region" description="Helical" evidence="1">
    <location>
        <begin position="343"/>
        <end position="362"/>
    </location>
</feature>
<feature type="transmembrane region" description="Helical" evidence="1">
    <location>
        <begin position="305"/>
        <end position="323"/>
    </location>
</feature>
<feature type="transmembrane region" description="Helical" evidence="1">
    <location>
        <begin position="221"/>
        <end position="242"/>
    </location>
</feature>
<feature type="transmembrane region" description="Helical" evidence="1">
    <location>
        <begin position="279"/>
        <end position="298"/>
    </location>
</feature>
<organism evidence="2 3">
    <name type="scientific">Streptomyces lasiicapitis</name>
    <dbReference type="NCBI Taxonomy" id="1923961"/>
    <lineage>
        <taxon>Bacteria</taxon>
        <taxon>Bacillati</taxon>
        <taxon>Actinomycetota</taxon>
        <taxon>Actinomycetes</taxon>
        <taxon>Kitasatosporales</taxon>
        <taxon>Streptomycetaceae</taxon>
        <taxon>Streptomyces</taxon>
    </lineage>
</organism>
<sequence>MAVWGQGGAGAGQGIPGRVAPRDAPALQWTGAAVLLYALVATVWIGYEAKEATDGPSTSYTRYSGYSFKALYDPRESLTLVAQTHHDWAFLAAALVVGALALGRRRVARGGLALLAALLICLGLREVIGLMASDEYGDLITEIGYGKALLTFRFTGIALGCAIWAAVARTRGPAHATPPPMAAPAYPPRSPYADAPPPPAYAPYGDLYTPPPVAGRRARPAFVVSGVALLLSGAIEVGWLIYTLTRDHIYFIGSGQDSDGGDFLRAAVDASRGIPLPQAFYALFLVAAPLLIGALLLAGRPAARGAALALALASIYFDVRTLVPAFDDGFDMYWDSTVGTLSILTPFATIPLQLVVVIALLMTPEDRPLPGAYGDQPSPWGSNRHR</sequence>
<dbReference type="EMBL" id="BMNG01000014">
    <property type="protein sequence ID" value="GGO53458.1"/>
    <property type="molecule type" value="Genomic_DNA"/>
</dbReference>
<feature type="transmembrane region" description="Helical" evidence="1">
    <location>
        <begin position="110"/>
        <end position="128"/>
    </location>
</feature>
<reference evidence="3" key="1">
    <citation type="journal article" date="2019" name="Int. J. Syst. Evol. Microbiol.">
        <title>The Global Catalogue of Microorganisms (GCM) 10K type strain sequencing project: providing services to taxonomists for standard genome sequencing and annotation.</title>
        <authorList>
            <consortium name="The Broad Institute Genomics Platform"/>
            <consortium name="The Broad Institute Genome Sequencing Center for Infectious Disease"/>
            <person name="Wu L."/>
            <person name="Ma J."/>
        </authorList>
    </citation>
    <scope>NUCLEOTIDE SEQUENCE [LARGE SCALE GENOMIC DNA]</scope>
    <source>
        <strain evidence="3">CGMCC 4.7349</strain>
    </source>
</reference>
<name>A0ABQ2MK59_9ACTN</name>
<keyword evidence="1" id="KW-0472">Membrane</keyword>
<evidence type="ECO:0000313" key="2">
    <source>
        <dbReference type="EMBL" id="GGO53458.1"/>
    </source>
</evidence>
<evidence type="ECO:0000313" key="3">
    <source>
        <dbReference type="Proteomes" id="UP000656881"/>
    </source>
</evidence>
<dbReference type="RefSeq" id="WP_189176353.1">
    <property type="nucleotide sequence ID" value="NZ_BMNG01000014.1"/>
</dbReference>
<protein>
    <submittedName>
        <fullName evidence="2">Uncharacterized protein</fullName>
    </submittedName>
</protein>
<evidence type="ECO:0000256" key="1">
    <source>
        <dbReference type="SAM" id="Phobius"/>
    </source>
</evidence>
<feature type="transmembrane region" description="Helical" evidence="1">
    <location>
        <begin position="148"/>
        <end position="167"/>
    </location>
</feature>
<gene>
    <name evidence="2" type="ORF">GCM10012286_60950</name>
</gene>
<accession>A0ABQ2MK59</accession>
<keyword evidence="1" id="KW-0812">Transmembrane</keyword>
<dbReference type="Proteomes" id="UP000656881">
    <property type="component" value="Unassembled WGS sequence"/>
</dbReference>